<feature type="region of interest" description="Disordered" evidence="1">
    <location>
        <begin position="16"/>
        <end position="51"/>
    </location>
</feature>
<evidence type="ECO:0000313" key="3">
    <source>
        <dbReference type="Proteomes" id="UP000070544"/>
    </source>
</evidence>
<evidence type="ECO:0000256" key="1">
    <source>
        <dbReference type="SAM" id="MobiDB-lite"/>
    </source>
</evidence>
<dbReference type="EMBL" id="KQ965770">
    <property type="protein sequence ID" value="KXS14307.1"/>
    <property type="molecule type" value="Genomic_DNA"/>
</dbReference>
<reference evidence="2 3" key="1">
    <citation type="journal article" date="2015" name="Genome Biol. Evol.">
        <title>Phylogenomic analyses indicate that early fungi evolved digesting cell walls of algal ancestors of land plants.</title>
        <authorList>
            <person name="Chang Y."/>
            <person name="Wang S."/>
            <person name="Sekimoto S."/>
            <person name="Aerts A.L."/>
            <person name="Choi C."/>
            <person name="Clum A."/>
            <person name="LaButti K.M."/>
            <person name="Lindquist E.A."/>
            <person name="Yee Ngan C."/>
            <person name="Ohm R.A."/>
            <person name="Salamov A.A."/>
            <person name="Grigoriev I.V."/>
            <person name="Spatafora J.W."/>
            <person name="Berbee M.L."/>
        </authorList>
    </citation>
    <scope>NUCLEOTIDE SEQUENCE [LARGE SCALE GENOMIC DNA]</scope>
    <source>
        <strain evidence="2 3">JEL478</strain>
    </source>
</reference>
<protein>
    <submittedName>
        <fullName evidence="2">Uncharacterized protein</fullName>
    </submittedName>
</protein>
<accession>A0A139AC21</accession>
<dbReference type="Proteomes" id="UP000070544">
    <property type="component" value="Unassembled WGS sequence"/>
</dbReference>
<proteinExistence type="predicted"/>
<evidence type="ECO:0000313" key="2">
    <source>
        <dbReference type="EMBL" id="KXS14307.1"/>
    </source>
</evidence>
<name>A0A139AC21_GONPJ</name>
<keyword evidence="3" id="KW-1185">Reference proteome</keyword>
<sequence length="77" mass="8048">MDPKQTVQDVSAHMDIRHDGDAPGAISPIASPPVPIAAMGTSVPDPMTKTDDVFATDQTKPLDKPIPVSGMCNCFGN</sequence>
<gene>
    <name evidence="2" type="ORF">M427DRAFT_135919</name>
</gene>
<dbReference type="AlphaFoldDB" id="A0A139AC21"/>
<organism evidence="2 3">
    <name type="scientific">Gonapodya prolifera (strain JEL478)</name>
    <name type="common">Monoblepharis prolifera</name>
    <dbReference type="NCBI Taxonomy" id="1344416"/>
    <lineage>
        <taxon>Eukaryota</taxon>
        <taxon>Fungi</taxon>
        <taxon>Fungi incertae sedis</taxon>
        <taxon>Chytridiomycota</taxon>
        <taxon>Chytridiomycota incertae sedis</taxon>
        <taxon>Monoblepharidomycetes</taxon>
        <taxon>Monoblepharidales</taxon>
        <taxon>Gonapodyaceae</taxon>
        <taxon>Gonapodya</taxon>
    </lineage>
</organism>